<evidence type="ECO:0000313" key="6">
    <source>
        <dbReference type="Ensembl" id="ENSAOCP00000044138.1"/>
    </source>
</evidence>
<dbReference type="GeneID" id="111576569"/>
<evidence type="ECO:0000256" key="1">
    <source>
        <dbReference type="ARBA" id="ARBA00024332"/>
    </source>
</evidence>
<evidence type="ECO:0000256" key="3">
    <source>
        <dbReference type="SAM" id="MobiDB-lite"/>
    </source>
</evidence>
<proteinExistence type="inferred from homology"/>
<sequence length="720" mass="82448">MPLKNSKSSKKGRKLTKAQKAKLQQEEEERRLREEEEARLQAEREEQERLERERKEKEVERLELKDQQRREDELNELRHLLEQNHTAVTKWKTDAMETAKWERYMRCDGAPDPTVQQDINTYISLWRDDPEVNITAVLKQCNLALQLVDELEGQLKDVTDPQENQKYQEALINLQELIHSKHRLTTEDILKRASSNIDTETGNMQTVIRDEKVTVCLWANIKKNPRFKGLNFEEVGFGFEIPKQLAVSDVAVRILHTHYDHLSMLARMTHLRIQTASRRSLAGGAETPEDLAEQVETKENREVEEDSDPQSQRVEEEVQSIQGLEGRKSATSLQSRKDSPLPEEVQQSNIQTQMEALEAEGDLICPSVQLPLMNQAVHVVDLMQFTPLGGVFYYDVFHLPPQALHVNGWEIRQFLDTGLQMFHYPTEKFDLGSSDALIFPPIGASVMLPDYVVFLETPQVARWDAAEKQWRMDGITDVSYDEAQAKISFKMDSFQAFVLMQKTYANLPFRSWELRPLGQDAAIFTISGALIDLSITIQDNQCLLQSERDQGLSRIMGKWMSISALQKAMINAGVNIFVNEYTDKYVSTCGKDPLTEHAAYEQMALFASACAFSWSKWNSKCGAEHLVMQVCEHLDSAPVPEDSWSLYLLGAQRSQKLEITEESEDFSPDHHPSSEFHSTFIHMLQDSMSPGGVARTRESHHLFVDTVQSLLCATRPLMYS</sequence>
<dbReference type="Pfam" id="PF12366">
    <property type="entry name" value="Casc1_C"/>
    <property type="match status" value="1"/>
</dbReference>
<evidence type="ECO:0000259" key="4">
    <source>
        <dbReference type="Pfam" id="PF12366"/>
    </source>
</evidence>
<reference evidence="6" key="2">
    <citation type="submission" date="2025-08" db="UniProtKB">
        <authorList>
            <consortium name="Ensembl"/>
        </authorList>
    </citation>
    <scope>IDENTIFICATION</scope>
</reference>
<dbReference type="Proteomes" id="UP001501940">
    <property type="component" value="Chromosome 21"/>
</dbReference>
<dbReference type="GO" id="GO:0005930">
    <property type="term" value="C:axoneme"/>
    <property type="evidence" value="ECO:0007669"/>
    <property type="project" value="TreeGrafter"/>
</dbReference>
<dbReference type="Pfam" id="PF15927">
    <property type="entry name" value="Casc1_N"/>
    <property type="match status" value="1"/>
</dbReference>
<dbReference type="InterPro" id="IPR023247">
    <property type="entry name" value="IC97/Dnai7-like"/>
</dbReference>
<dbReference type="PANTHER" id="PTHR20929">
    <property type="entry name" value="LUNG ADENOMA SUSCEPTIBILITY 1-RELATED"/>
    <property type="match status" value="1"/>
</dbReference>
<dbReference type="RefSeq" id="XP_054862748.1">
    <property type="nucleotide sequence ID" value="XM_055006773.1"/>
</dbReference>
<feature type="region of interest" description="Disordered" evidence="3">
    <location>
        <begin position="279"/>
        <end position="348"/>
    </location>
</feature>
<feature type="domain" description="CASC1 C-terminal" evidence="4">
    <location>
        <begin position="468"/>
        <end position="632"/>
    </location>
</feature>
<dbReference type="PRINTS" id="PR02043">
    <property type="entry name" value="CANCERSCCP1"/>
</dbReference>
<comment type="similarity">
    <text evidence="1">Belongs to the DNAI7 family.</text>
</comment>
<reference evidence="6" key="3">
    <citation type="submission" date="2025-09" db="UniProtKB">
        <authorList>
            <consortium name="Ensembl"/>
        </authorList>
    </citation>
    <scope>IDENTIFICATION</scope>
</reference>
<dbReference type="CTD" id="55259"/>
<dbReference type="PANTHER" id="PTHR20929:SF11">
    <property type="entry name" value="DYNEIN AXONEMAL INTERMEDIATE CHAIN 7"/>
    <property type="match status" value="1"/>
</dbReference>
<feature type="region of interest" description="Disordered" evidence="3">
    <location>
        <begin position="1"/>
        <end position="30"/>
    </location>
</feature>
<evidence type="ECO:0000256" key="2">
    <source>
        <dbReference type="ARBA" id="ARBA00024414"/>
    </source>
</evidence>
<accession>A0AAQ5XRW7</accession>
<dbReference type="GO" id="GO:0008017">
    <property type="term" value="F:microtubule binding"/>
    <property type="evidence" value="ECO:0007669"/>
    <property type="project" value="TreeGrafter"/>
</dbReference>
<name>A0AAQ5XRW7_AMPOC</name>
<feature type="compositionally biased region" description="Basic residues" evidence="3">
    <location>
        <begin position="7"/>
        <end position="20"/>
    </location>
</feature>
<protein>
    <recommendedName>
        <fullName evidence="2">Dynein axonemal intermediate chain 7</fullName>
    </recommendedName>
</protein>
<dbReference type="InterPro" id="IPR022110">
    <property type="entry name" value="CASC1_C"/>
</dbReference>
<dbReference type="GeneTree" id="ENSGT00390000004708"/>
<organism evidence="6 7">
    <name type="scientific">Amphiprion ocellaris</name>
    <name type="common">Clown anemonefish</name>
    <dbReference type="NCBI Taxonomy" id="80972"/>
    <lineage>
        <taxon>Eukaryota</taxon>
        <taxon>Metazoa</taxon>
        <taxon>Chordata</taxon>
        <taxon>Craniata</taxon>
        <taxon>Vertebrata</taxon>
        <taxon>Euteleostomi</taxon>
        <taxon>Actinopterygii</taxon>
        <taxon>Neopterygii</taxon>
        <taxon>Teleostei</taxon>
        <taxon>Neoteleostei</taxon>
        <taxon>Acanthomorphata</taxon>
        <taxon>Ovalentaria</taxon>
        <taxon>Pomacentridae</taxon>
        <taxon>Amphiprion</taxon>
    </lineage>
</organism>
<dbReference type="InterPro" id="IPR031826">
    <property type="entry name" value="IC97/Casc1_N"/>
</dbReference>
<evidence type="ECO:0000259" key="5">
    <source>
        <dbReference type="Pfam" id="PF15927"/>
    </source>
</evidence>
<feature type="domain" description="IC97/Casc1 N-terminal" evidence="5">
    <location>
        <begin position="30"/>
        <end position="226"/>
    </location>
</feature>
<dbReference type="GO" id="GO:0048487">
    <property type="term" value="F:beta-tubulin binding"/>
    <property type="evidence" value="ECO:0007669"/>
    <property type="project" value="TreeGrafter"/>
</dbReference>
<keyword evidence="7" id="KW-1185">Reference proteome</keyword>
<reference evidence="6 7" key="1">
    <citation type="submission" date="2022-01" db="EMBL/GenBank/DDBJ databases">
        <title>A chromosome-scale genome assembly of the false clownfish, Amphiprion ocellaris.</title>
        <authorList>
            <person name="Ryu T."/>
        </authorList>
    </citation>
    <scope>NUCLEOTIDE SEQUENCE [LARGE SCALE GENOMIC DNA]</scope>
</reference>
<dbReference type="Ensembl" id="ENSAOCT00000079326.1">
    <property type="protein sequence ID" value="ENSAOCP00000044138.1"/>
    <property type="gene ID" value="ENSAOCG00000007818.2"/>
</dbReference>
<dbReference type="AlphaFoldDB" id="A0AAQ5XRW7"/>
<dbReference type="KEGG" id="aoce:111576569"/>
<evidence type="ECO:0000313" key="7">
    <source>
        <dbReference type="Proteomes" id="UP001501940"/>
    </source>
</evidence>